<organism evidence="2 3">
    <name type="scientific">Pseudozyma hubeiensis (strain SY62)</name>
    <name type="common">Yeast</name>
    <dbReference type="NCBI Taxonomy" id="1305764"/>
    <lineage>
        <taxon>Eukaryota</taxon>
        <taxon>Fungi</taxon>
        <taxon>Dikarya</taxon>
        <taxon>Basidiomycota</taxon>
        <taxon>Ustilaginomycotina</taxon>
        <taxon>Ustilaginomycetes</taxon>
        <taxon>Ustilaginales</taxon>
        <taxon>Ustilaginaceae</taxon>
        <taxon>Pseudozyma</taxon>
    </lineage>
</organism>
<protein>
    <submittedName>
        <fullName evidence="2">Uncharacterized protein</fullName>
    </submittedName>
</protein>
<reference evidence="3" key="1">
    <citation type="journal article" date="2013" name="Genome Announc.">
        <title>Draft genome sequence of the basidiomycetous yeast-like fungus Pseudozyma hubeiensis SY62, which produces an abundant amount of the biosurfactant mannosylerythritol lipids.</title>
        <authorList>
            <person name="Konishi M."/>
            <person name="Hatada Y."/>
            <person name="Horiuchi J."/>
        </authorList>
    </citation>
    <scope>NUCLEOTIDE SEQUENCE [LARGE SCALE GENOMIC DNA]</scope>
    <source>
        <strain evidence="3">SY62</strain>
    </source>
</reference>
<sequence>MQAKGRKQIDGFEGAAQRMQADWIDAEAEATCCSQHGLRQKRGFYATSHAKRDRVKRPVRKVACQPSPRASPFRSRRLHQ</sequence>
<evidence type="ECO:0000313" key="2">
    <source>
        <dbReference type="EMBL" id="GAC92464.1"/>
    </source>
</evidence>
<feature type="region of interest" description="Disordered" evidence="1">
    <location>
        <begin position="47"/>
        <end position="80"/>
    </location>
</feature>
<evidence type="ECO:0000313" key="3">
    <source>
        <dbReference type="Proteomes" id="UP000014071"/>
    </source>
</evidence>
<dbReference type="HOGENOM" id="CLU_2590769_0_0_1"/>
<dbReference type="GeneID" id="24105330"/>
<dbReference type="EMBL" id="DF238764">
    <property type="protein sequence ID" value="GAC92464.1"/>
    <property type="molecule type" value="Genomic_DNA"/>
</dbReference>
<name>R9NVK0_PSEHS</name>
<feature type="compositionally biased region" description="Basic residues" evidence="1">
    <location>
        <begin position="49"/>
        <end position="60"/>
    </location>
</feature>
<dbReference type="RefSeq" id="XP_012186051.1">
    <property type="nucleotide sequence ID" value="XM_012330661.1"/>
</dbReference>
<dbReference type="AlphaFoldDB" id="R9NVK0"/>
<keyword evidence="3" id="KW-1185">Reference proteome</keyword>
<gene>
    <name evidence="2" type="ORF">PHSY_000017</name>
</gene>
<accession>R9NVK0</accession>
<dbReference type="Proteomes" id="UP000014071">
    <property type="component" value="Unassembled WGS sequence"/>
</dbReference>
<proteinExistence type="predicted"/>
<evidence type="ECO:0000256" key="1">
    <source>
        <dbReference type="SAM" id="MobiDB-lite"/>
    </source>
</evidence>